<dbReference type="Gene3D" id="3.40.50.300">
    <property type="entry name" value="P-loop containing nucleotide triphosphate hydrolases"/>
    <property type="match status" value="1"/>
</dbReference>
<gene>
    <name evidence="10" type="primary">rsgA</name>
    <name evidence="13" type="ORF">SAMN05216243_0561</name>
</gene>
<evidence type="ECO:0000313" key="13">
    <source>
        <dbReference type="EMBL" id="SDJ73269.1"/>
    </source>
</evidence>
<accession>A0A1G8W4R8</accession>
<evidence type="ECO:0000256" key="10">
    <source>
        <dbReference type="HAMAP-Rule" id="MF_01820"/>
    </source>
</evidence>
<proteinExistence type="inferred from homology"/>
<name>A0A1G8W4R8_9BACI</name>
<dbReference type="GO" id="GO:0019843">
    <property type="term" value="F:rRNA binding"/>
    <property type="evidence" value="ECO:0007669"/>
    <property type="project" value="UniProtKB-KW"/>
</dbReference>
<comment type="similarity">
    <text evidence="10">Belongs to the TRAFAC class YlqF/YawG GTPase family. RsgA subfamily.</text>
</comment>
<evidence type="ECO:0000259" key="12">
    <source>
        <dbReference type="PROSITE" id="PS51721"/>
    </source>
</evidence>
<evidence type="ECO:0000256" key="8">
    <source>
        <dbReference type="ARBA" id="ARBA00022884"/>
    </source>
</evidence>
<evidence type="ECO:0000256" key="9">
    <source>
        <dbReference type="ARBA" id="ARBA00023134"/>
    </source>
</evidence>
<dbReference type="SUPFAM" id="SSF50249">
    <property type="entry name" value="Nucleic acid-binding proteins"/>
    <property type="match status" value="1"/>
</dbReference>
<dbReference type="GO" id="GO:0046872">
    <property type="term" value="F:metal ion binding"/>
    <property type="evidence" value="ECO:0007669"/>
    <property type="project" value="UniProtKB-KW"/>
</dbReference>
<dbReference type="PANTHER" id="PTHR32120:SF11">
    <property type="entry name" value="SMALL RIBOSOMAL SUBUNIT BIOGENESIS GTPASE RSGA 1, MITOCHONDRIAL-RELATED"/>
    <property type="match status" value="1"/>
</dbReference>
<organism evidence="13 14">
    <name type="scientific">Sediminibacillus albus</name>
    <dbReference type="NCBI Taxonomy" id="407036"/>
    <lineage>
        <taxon>Bacteria</taxon>
        <taxon>Bacillati</taxon>
        <taxon>Bacillota</taxon>
        <taxon>Bacilli</taxon>
        <taxon>Bacillales</taxon>
        <taxon>Bacillaceae</taxon>
        <taxon>Sediminibacillus</taxon>
    </lineage>
</organism>
<comment type="cofactor">
    <cofactor evidence="10">
        <name>Zn(2+)</name>
        <dbReference type="ChEBI" id="CHEBI:29105"/>
    </cofactor>
    <text evidence="10">Binds 1 zinc ion per subunit.</text>
</comment>
<comment type="function">
    <text evidence="10">One of several proteins that assist in the late maturation steps of the functional core of the 30S ribosomal subunit. Helps release RbfA from mature subunits. May play a role in the assembly of ribosomal proteins into the subunit. Circularly permuted GTPase that catalyzes slow GTP hydrolysis, GTPase activity is stimulated by the 30S ribosomal subunit.</text>
</comment>
<evidence type="ECO:0000256" key="4">
    <source>
        <dbReference type="ARBA" id="ARBA00022730"/>
    </source>
</evidence>
<dbReference type="NCBIfam" id="TIGR00157">
    <property type="entry name" value="ribosome small subunit-dependent GTPase A"/>
    <property type="match status" value="1"/>
</dbReference>
<dbReference type="CDD" id="cd04466">
    <property type="entry name" value="S1_YloQ_GTPase"/>
    <property type="match status" value="1"/>
</dbReference>
<dbReference type="Pfam" id="PF03193">
    <property type="entry name" value="RsgA_GTPase"/>
    <property type="match status" value="1"/>
</dbReference>
<dbReference type="GO" id="GO:0005525">
    <property type="term" value="F:GTP binding"/>
    <property type="evidence" value="ECO:0007669"/>
    <property type="project" value="UniProtKB-UniRule"/>
</dbReference>
<keyword evidence="1 10" id="KW-0963">Cytoplasm</keyword>
<keyword evidence="7 10" id="KW-0862">Zinc</keyword>
<dbReference type="InterPro" id="IPR004881">
    <property type="entry name" value="Ribosome_biogen_GTPase_RsgA"/>
</dbReference>
<feature type="binding site" evidence="10">
    <location>
        <begin position="168"/>
        <end position="176"/>
    </location>
    <ligand>
        <name>GTP</name>
        <dbReference type="ChEBI" id="CHEBI:37565"/>
    </ligand>
</feature>
<evidence type="ECO:0000256" key="1">
    <source>
        <dbReference type="ARBA" id="ARBA00022490"/>
    </source>
</evidence>
<evidence type="ECO:0000256" key="5">
    <source>
        <dbReference type="ARBA" id="ARBA00022741"/>
    </source>
</evidence>
<feature type="binding site" evidence="10">
    <location>
        <position position="256"/>
    </location>
    <ligand>
        <name>Zn(2+)</name>
        <dbReference type="ChEBI" id="CHEBI:29105"/>
    </ligand>
</feature>
<dbReference type="AlphaFoldDB" id="A0A1G8W4R8"/>
<dbReference type="PROSITE" id="PS51721">
    <property type="entry name" value="G_CP"/>
    <property type="match status" value="1"/>
</dbReference>
<dbReference type="InterPro" id="IPR010914">
    <property type="entry name" value="RsgA_GTPase_dom"/>
</dbReference>
<keyword evidence="6 10" id="KW-0378">Hydrolase</keyword>
<dbReference type="InterPro" id="IPR031944">
    <property type="entry name" value="RsgA_N"/>
</dbReference>
<dbReference type="InterPro" id="IPR027417">
    <property type="entry name" value="P-loop_NTPase"/>
</dbReference>
<keyword evidence="5 10" id="KW-0547">Nucleotide-binding</keyword>
<keyword evidence="8 10" id="KW-0694">RNA-binding</keyword>
<keyword evidence="3 10" id="KW-0479">Metal-binding</keyword>
<comment type="subcellular location">
    <subcellularLocation>
        <location evidence="10">Cytoplasm</location>
    </subcellularLocation>
</comment>
<dbReference type="STRING" id="407036.SAMN05216243_0561"/>
<dbReference type="RefSeq" id="WP_093210831.1">
    <property type="nucleotide sequence ID" value="NZ_FNFL01000001.1"/>
</dbReference>
<feature type="domain" description="CP-type G" evidence="12">
    <location>
        <begin position="65"/>
        <end position="225"/>
    </location>
</feature>
<feature type="binding site" evidence="10">
    <location>
        <position position="254"/>
    </location>
    <ligand>
        <name>Zn(2+)</name>
        <dbReference type="ChEBI" id="CHEBI:29105"/>
    </ligand>
</feature>
<feature type="domain" description="EngC GTPase" evidence="11">
    <location>
        <begin position="74"/>
        <end position="223"/>
    </location>
</feature>
<keyword evidence="4 10" id="KW-0699">rRNA-binding</keyword>
<dbReference type="HAMAP" id="MF_01820">
    <property type="entry name" value="GTPase_RsgA"/>
    <property type="match status" value="1"/>
</dbReference>
<evidence type="ECO:0000313" key="14">
    <source>
        <dbReference type="Proteomes" id="UP000198694"/>
    </source>
</evidence>
<feature type="binding site" evidence="10">
    <location>
        <position position="249"/>
    </location>
    <ligand>
        <name>Zn(2+)</name>
        <dbReference type="ChEBI" id="CHEBI:29105"/>
    </ligand>
</feature>
<dbReference type="PROSITE" id="PS50936">
    <property type="entry name" value="ENGC_GTPASE"/>
    <property type="match status" value="1"/>
</dbReference>
<evidence type="ECO:0000256" key="2">
    <source>
        <dbReference type="ARBA" id="ARBA00022517"/>
    </source>
</evidence>
<protein>
    <recommendedName>
        <fullName evidence="10">Small ribosomal subunit biogenesis GTPase RsgA</fullName>
        <ecNumber evidence="10">3.6.1.-</ecNumber>
    </recommendedName>
</protein>
<dbReference type="GO" id="GO:0003924">
    <property type="term" value="F:GTPase activity"/>
    <property type="evidence" value="ECO:0007669"/>
    <property type="project" value="UniProtKB-UniRule"/>
</dbReference>
<dbReference type="SUPFAM" id="SSF52540">
    <property type="entry name" value="P-loop containing nucleoside triphosphate hydrolases"/>
    <property type="match status" value="1"/>
</dbReference>
<dbReference type="CDD" id="cd01854">
    <property type="entry name" value="YjeQ_EngC"/>
    <property type="match status" value="1"/>
</dbReference>
<feature type="binding site" evidence="10">
    <location>
        <position position="262"/>
    </location>
    <ligand>
        <name>Zn(2+)</name>
        <dbReference type="ChEBI" id="CHEBI:29105"/>
    </ligand>
</feature>
<dbReference type="EMBL" id="FNFL01000001">
    <property type="protein sequence ID" value="SDJ73269.1"/>
    <property type="molecule type" value="Genomic_DNA"/>
</dbReference>
<evidence type="ECO:0000256" key="3">
    <source>
        <dbReference type="ARBA" id="ARBA00022723"/>
    </source>
</evidence>
<sequence>MTEGKIIKALSGFYYVKTTDSQETYQCRGRGVFRKNKVNPLVGDIVEMEKSNPGEGYVVDVKPRKNELVRPPIANIDQAIIVVSAVKPDFSTLLLDRFLVLIESKQIEPIIFISKMDMVAPDIQAQIHQFKQDYLQIGYKVQPVSTMRPEGLDEAVKHFKGKTSVIAGQSGVGKSSLLNAIDPLLELETNEISESLGRGKHTTRHVELIEINQGFVADTPGFSSLEFNEIELDELSDCFPEMNERKAGCKFRGCMHHKEPKCAVKAAVDSGEIPEYRYNHYLQFMEEIQNRKPRY</sequence>
<dbReference type="InterPro" id="IPR012340">
    <property type="entry name" value="NA-bd_OB-fold"/>
</dbReference>
<dbReference type="Proteomes" id="UP000198694">
    <property type="component" value="Unassembled WGS sequence"/>
</dbReference>
<keyword evidence="14" id="KW-1185">Reference proteome</keyword>
<feature type="binding site" evidence="10">
    <location>
        <begin position="114"/>
        <end position="117"/>
    </location>
    <ligand>
        <name>GTP</name>
        <dbReference type="ChEBI" id="CHEBI:37565"/>
    </ligand>
</feature>
<dbReference type="GO" id="GO:0042274">
    <property type="term" value="P:ribosomal small subunit biogenesis"/>
    <property type="evidence" value="ECO:0007669"/>
    <property type="project" value="UniProtKB-UniRule"/>
</dbReference>
<dbReference type="Gene3D" id="2.40.50.140">
    <property type="entry name" value="Nucleic acid-binding proteins"/>
    <property type="match status" value="1"/>
</dbReference>
<reference evidence="13 14" key="1">
    <citation type="submission" date="2016-10" db="EMBL/GenBank/DDBJ databases">
        <authorList>
            <person name="de Groot N.N."/>
        </authorList>
    </citation>
    <scope>NUCLEOTIDE SEQUENCE [LARGE SCALE GENOMIC DNA]</scope>
    <source>
        <strain evidence="13 14">CGMCC 1.6502</strain>
    </source>
</reference>
<dbReference type="OrthoDB" id="9809485at2"/>
<dbReference type="EC" id="3.6.1.-" evidence="10"/>
<dbReference type="Gene3D" id="1.10.40.50">
    <property type="entry name" value="Probable gtpase engc, domain 3"/>
    <property type="match status" value="1"/>
</dbReference>
<keyword evidence="2 10" id="KW-0690">Ribosome biogenesis</keyword>
<comment type="subunit">
    <text evidence="10">Monomer. Associates with 30S ribosomal subunit, binds 16S rRNA.</text>
</comment>
<dbReference type="InterPro" id="IPR030378">
    <property type="entry name" value="G_CP_dom"/>
</dbReference>
<dbReference type="GO" id="GO:0005737">
    <property type="term" value="C:cytoplasm"/>
    <property type="evidence" value="ECO:0007669"/>
    <property type="project" value="UniProtKB-SubCell"/>
</dbReference>
<keyword evidence="9 10" id="KW-0342">GTP-binding</keyword>
<dbReference type="PANTHER" id="PTHR32120">
    <property type="entry name" value="SMALL RIBOSOMAL SUBUNIT BIOGENESIS GTPASE RSGA"/>
    <property type="match status" value="1"/>
</dbReference>
<evidence type="ECO:0000259" key="11">
    <source>
        <dbReference type="PROSITE" id="PS50936"/>
    </source>
</evidence>
<evidence type="ECO:0000256" key="6">
    <source>
        <dbReference type="ARBA" id="ARBA00022801"/>
    </source>
</evidence>
<evidence type="ECO:0000256" key="7">
    <source>
        <dbReference type="ARBA" id="ARBA00022833"/>
    </source>
</evidence>
<dbReference type="Pfam" id="PF16745">
    <property type="entry name" value="RsgA_N"/>
    <property type="match status" value="1"/>
</dbReference>